<dbReference type="Proteomes" id="UP000199318">
    <property type="component" value="Unassembled WGS sequence"/>
</dbReference>
<name>A0A1H9VPI1_9BACI</name>
<comment type="caution">
    <text evidence="5">The sequence shown here is derived from an EMBL/GenBank/DDBJ whole genome shotgun (WGS) entry which is preliminary data.</text>
</comment>
<gene>
    <name evidence="5" type="ORF">SAMN05444126_12251</name>
</gene>
<feature type="active site" description="Charge relay system" evidence="2">
    <location>
        <position position="208"/>
    </location>
</feature>
<feature type="domain" description="Serine aminopeptidase S33" evidence="4">
    <location>
        <begin position="4"/>
        <end position="212"/>
    </location>
</feature>
<dbReference type="GO" id="GO:0016020">
    <property type="term" value="C:membrane"/>
    <property type="evidence" value="ECO:0007669"/>
    <property type="project" value="TreeGrafter"/>
</dbReference>
<dbReference type="EMBL" id="FOGV01000022">
    <property type="protein sequence ID" value="SES23461.1"/>
    <property type="molecule type" value="Genomic_DNA"/>
</dbReference>
<dbReference type="PIRSF" id="PIRSF017388">
    <property type="entry name" value="Esterase_lipase"/>
    <property type="match status" value="1"/>
</dbReference>
<dbReference type="Gene3D" id="3.40.50.1820">
    <property type="entry name" value="alpha/beta hydrolase"/>
    <property type="match status" value="1"/>
</dbReference>
<organism evidence="5 6">
    <name type="scientific">Salisediminibacterium halotolerans</name>
    <dbReference type="NCBI Taxonomy" id="517425"/>
    <lineage>
        <taxon>Bacteria</taxon>
        <taxon>Bacillati</taxon>
        <taxon>Bacillota</taxon>
        <taxon>Bacilli</taxon>
        <taxon>Bacillales</taxon>
        <taxon>Bacillaceae</taxon>
        <taxon>Salisediminibacterium</taxon>
    </lineage>
</organism>
<evidence type="ECO:0000259" key="4">
    <source>
        <dbReference type="Pfam" id="PF12146"/>
    </source>
</evidence>
<evidence type="ECO:0000256" key="3">
    <source>
        <dbReference type="PIRSR" id="PIRSR017388-2"/>
    </source>
</evidence>
<dbReference type="InterPro" id="IPR050266">
    <property type="entry name" value="AB_hydrolase_sf"/>
</dbReference>
<dbReference type="GO" id="GO:0052689">
    <property type="term" value="F:carboxylic ester hydrolase activity"/>
    <property type="evidence" value="ECO:0007669"/>
    <property type="project" value="InterPro"/>
</dbReference>
<evidence type="ECO:0000256" key="1">
    <source>
        <dbReference type="ARBA" id="ARBA00022801"/>
    </source>
</evidence>
<reference evidence="6" key="1">
    <citation type="submission" date="2016-10" db="EMBL/GenBank/DDBJ databases">
        <authorList>
            <person name="de Groot N.N."/>
        </authorList>
    </citation>
    <scope>NUCLEOTIDE SEQUENCE [LARGE SCALE GENOMIC DNA]</scope>
    <source>
        <strain evidence="6">10nlg</strain>
    </source>
</reference>
<proteinExistence type="predicted"/>
<keyword evidence="6" id="KW-1185">Reference proteome</keyword>
<feature type="active site" description="Nucleophile" evidence="2">
    <location>
        <position position="79"/>
    </location>
</feature>
<evidence type="ECO:0000256" key="2">
    <source>
        <dbReference type="PIRSR" id="PIRSR017388-1"/>
    </source>
</evidence>
<feature type="binding site" evidence="3">
    <location>
        <position position="80"/>
    </location>
    <ligand>
        <name>substrate</name>
    </ligand>
</feature>
<evidence type="ECO:0000313" key="5">
    <source>
        <dbReference type="EMBL" id="SES23461.1"/>
    </source>
</evidence>
<sequence>MIGCLILHGFAGSREDIQEIETHFTEKTNWLVYVPDLPGHDGTKDSLKAVTYKHWLLKAKYALEELLERCDTVYLIGFSMGGVIASYLSVHYRVDRLVLISAAAFYLNPKQLASDLTGWAVEGLRGELSEDEYYLLYRDKLQNTPVKATIEFAKMVRKIRPHFSEISVPTLIIQGEKDGLVPVKSAEYIYNEIRSEDKEIYFFPEAKHYIWHSGEKESLLKRIDQFLHDKQ</sequence>
<dbReference type="OrthoDB" id="9786110at2"/>
<feature type="binding site" evidence="3">
    <location>
        <position position="10"/>
    </location>
    <ligand>
        <name>substrate</name>
    </ligand>
</feature>
<dbReference type="STRING" id="1464123.SAMN05444126_12251"/>
<dbReference type="SUPFAM" id="SSF53474">
    <property type="entry name" value="alpha/beta-Hydrolases"/>
    <property type="match status" value="1"/>
</dbReference>
<dbReference type="AlphaFoldDB" id="A0A1H9VPI1"/>
<dbReference type="RefSeq" id="WP_093073982.1">
    <property type="nucleotide sequence ID" value="NZ_BJVE01000020.1"/>
</dbReference>
<dbReference type="PANTHER" id="PTHR43798">
    <property type="entry name" value="MONOACYLGLYCEROL LIPASE"/>
    <property type="match status" value="1"/>
</dbReference>
<dbReference type="InterPro" id="IPR029058">
    <property type="entry name" value="AB_hydrolase_fold"/>
</dbReference>
<evidence type="ECO:0000313" key="6">
    <source>
        <dbReference type="Proteomes" id="UP000199318"/>
    </source>
</evidence>
<dbReference type="InterPro" id="IPR012354">
    <property type="entry name" value="Esterase_lipase"/>
</dbReference>
<accession>A0A1H9VPI1</accession>
<keyword evidence="1" id="KW-0378">Hydrolase</keyword>
<dbReference type="Pfam" id="PF12146">
    <property type="entry name" value="Hydrolase_4"/>
    <property type="match status" value="1"/>
</dbReference>
<protein>
    <submittedName>
        <fullName evidence="5">Esterase/lipase</fullName>
    </submittedName>
</protein>
<dbReference type="InterPro" id="IPR022742">
    <property type="entry name" value="Hydrolase_4"/>
</dbReference>
<dbReference type="PANTHER" id="PTHR43798:SF31">
    <property type="entry name" value="AB HYDROLASE SUPERFAMILY PROTEIN YCLE"/>
    <property type="match status" value="1"/>
</dbReference>
<feature type="active site" description="Charge relay system" evidence="2">
    <location>
        <position position="178"/>
    </location>
</feature>